<dbReference type="RefSeq" id="WP_184008214.1">
    <property type="nucleotide sequence ID" value="NZ_JACIJS010000001.1"/>
</dbReference>
<dbReference type="EMBL" id="JACIJS010000001">
    <property type="protein sequence ID" value="MBB5514547.1"/>
    <property type="molecule type" value="Genomic_DNA"/>
</dbReference>
<dbReference type="Proteomes" id="UP000553766">
    <property type="component" value="Unassembled WGS sequence"/>
</dbReference>
<gene>
    <name evidence="1" type="ORF">FHS89_000545</name>
</gene>
<name>A0A840X1K1_9RHOB</name>
<sequence length="341" mass="37522">MTVQALTHPQTSDMTLDAYRGFVARTAAAYPCLGFEVLDAPALPPRFALLRHDIDMSPQQALETARIEADLGVRATYTVLLTGEFYSPFEAGTRALLQEIRALGHDIGLHFDAAYHQINDDTQMDDALIWEADILSRLLVDDAGPAKIKMFSFHNTTPFTMSCRASHYAGLRNAYAGILQDACEYTSDSNGYWIHRTWDAILAAGHDRLQVLTHPEWWHATDAEPAEKLCQIMDQRIRDCWDGYQALLRRGNRINRTGLPLNIDKIEAILAGEEAARLPSLWLAGYHGIAAAGLLRSLNQAGIPLEETDHAILSGNQGNIASLQAAFVAGLEALAEQGAQS</sequence>
<proteinExistence type="predicted"/>
<protein>
    <submittedName>
        <fullName evidence="1">Uncharacterized protein</fullName>
    </submittedName>
</protein>
<dbReference type="AlphaFoldDB" id="A0A840X1K1"/>
<reference evidence="1 2" key="1">
    <citation type="submission" date="2020-08" db="EMBL/GenBank/DDBJ databases">
        <title>Genomic Encyclopedia of Type Strains, Phase IV (KMG-IV): sequencing the most valuable type-strain genomes for metagenomic binning, comparative biology and taxonomic classification.</title>
        <authorList>
            <person name="Goeker M."/>
        </authorList>
    </citation>
    <scope>NUCLEOTIDE SEQUENCE [LARGE SCALE GENOMIC DNA]</scope>
    <source>
        <strain evidence="1 2">DSM 103377</strain>
    </source>
</reference>
<evidence type="ECO:0000313" key="1">
    <source>
        <dbReference type="EMBL" id="MBB5514547.1"/>
    </source>
</evidence>
<organism evidence="1 2">
    <name type="scientific">Rubricella aquisinus</name>
    <dbReference type="NCBI Taxonomy" id="2028108"/>
    <lineage>
        <taxon>Bacteria</taxon>
        <taxon>Pseudomonadati</taxon>
        <taxon>Pseudomonadota</taxon>
        <taxon>Alphaproteobacteria</taxon>
        <taxon>Rhodobacterales</taxon>
        <taxon>Paracoccaceae</taxon>
        <taxon>Rubricella</taxon>
    </lineage>
</organism>
<comment type="caution">
    <text evidence="1">The sequence shown here is derived from an EMBL/GenBank/DDBJ whole genome shotgun (WGS) entry which is preliminary data.</text>
</comment>
<evidence type="ECO:0000313" key="2">
    <source>
        <dbReference type="Proteomes" id="UP000553766"/>
    </source>
</evidence>
<accession>A0A840X1K1</accession>
<keyword evidence="2" id="KW-1185">Reference proteome</keyword>